<keyword evidence="10" id="KW-1185">Reference proteome</keyword>
<evidence type="ECO:0000256" key="6">
    <source>
        <dbReference type="ARBA" id="ARBA00022786"/>
    </source>
</evidence>
<keyword evidence="4" id="KW-0479">Metal-binding</keyword>
<dbReference type="VEuPathDB" id="VectorBase:GPPI014288"/>
<dbReference type="GO" id="GO:0008270">
    <property type="term" value="F:zinc ion binding"/>
    <property type="evidence" value="ECO:0007669"/>
    <property type="project" value="UniProtKB-KW"/>
</dbReference>
<dbReference type="Proteomes" id="UP000092460">
    <property type="component" value="Unassembled WGS sequence"/>
</dbReference>
<evidence type="ECO:0000259" key="8">
    <source>
        <dbReference type="Pfam" id="PF13639"/>
    </source>
</evidence>
<name>A0A1B0AZX8_9MUSC</name>
<dbReference type="EC" id="2.3.2.27" evidence="2"/>
<dbReference type="InterPro" id="IPR001841">
    <property type="entry name" value="Znf_RING"/>
</dbReference>
<dbReference type="SUPFAM" id="SSF57850">
    <property type="entry name" value="RING/U-box"/>
    <property type="match status" value="1"/>
</dbReference>
<keyword evidence="3" id="KW-0808">Transferase</keyword>
<evidence type="ECO:0000313" key="10">
    <source>
        <dbReference type="Proteomes" id="UP000092460"/>
    </source>
</evidence>
<feature type="domain" description="RING-type" evidence="8">
    <location>
        <begin position="107"/>
        <end position="143"/>
    </location>
</feature>
<keyword evidence="6" id="KW-0833">Ubl conjugation pathway</keyword>
<evidence type="ECO:0000256" key="3">
    <source>
        <dbReference type="ARBA" id="ARBA00022679"/>
    </source>
</evidence>
<protein>
    <recommendedName>
        <fullName evidence="2">RING-type E3 ubiquitin transferase</fullName>
        <ecNumber evidence="2">2.3.2.27</ecNumber>
    </recommendedName>
</protein>
<dbReference type="PANTHER" id="PTHR22937:SF65">
    <property type="entry name" value="E3 UBIQUITIN-PROTEIN LIGASE ARK2C"/>
    <property type="match status" value="1"/>
</dbReference>
<dbReference type="GO" id="GO:0061630">
    <property type="term" value="F:ubiquitin protein ligase activity"/>
    <property type="evidence" value="ECO:0007669"/>
    <property type="project" value="UniProtKB-EC"/>
</dbReference>
<dbReference type="PANTHER" id="PTHR22937">
    <property type="entry name" value="E3 UBIQUITIN-PROTEIN LIGASE RNF165"/>
    <property type="match status" value="1"/>
</dbReference>
<dbReference type="InterPro" id="IPR013083">
    <property type="entry name" value="Znf_RING/FYVE/PHD"/>
</dbReference>
<dbReference type="EnsemblMetazoa" id="GPPI014288-RA">
    <property type="protein sequence ID" value="GPPI014288-PA"/>
    <property type="gene ID" value="GPPI014288"/>
</dbReference>
<accession>A0A1B0AZX8</accession>
<evidence type="ECO:0000256" key="4">
    <source>
        <dbReference type="ARBA" id="ARBA00022723"/>
    </source>
</evidence>
<sequence>MELERSNKFSCCQSCTAASFASFVSMDFLNHTPAHPHTGHALDPLAHTHNNYSGTTHGHNHSRRQSGILMLIRHLIWWITIYGILHTLSHKYRRGQRPRGPDDYAERCAICLSLFEIGSDVRCLPCVYWFRADCVDQWLVTNKHSPIFGVDIESDLNKDALIAITSSTSGCSANTL</sequence>
<evidence type="ECO:0000256" key="7">
    <source>
        <dbReference type="ARBA" id="ARBA00022833"/>
    </source>
</evidence>
<organism evidence="9 10">
    <name type="scientific">Glossina palpalis gambiensis</name>
    <dbReference type="NCBI Taxonomy" id="67801"/>
    <lineage>
        <taxon>Eukaryota</taxon>
        <taxon>Metazoa</taxon>
        <taxon>Ecdysozoa</taxon>
        <taxon>Arthropoda</taxon>
        <taxon>Hexapoda</taxon>
        <taxon>Insecta</taxon>
        <taxon>Pterygota</taxon>
        <taxon>Neoptera</taxon>
        <taxon>Endopterygota</taxon>
        <taxon>Diptera</taxon>
        <taxon>Brachycera</taxon>
        <taxon>Muscomorpha</taxon>
        <taxon>Hippoboscoidea</taxon>
        <taxon>Glossinidae</taxon>
        <taxon>Glossina</taxon>
    </lineage>
</organism>
<reference evidence="9" key="2">
    <citation type="submission" date="2020-05" db="UniProtKB">
        <authorList>
            <consortium name="EnsemblMetazoa"/>
        </authorList>
    </citation>
    <scope>IDENTIFICATION</scope>
    <source>
        <strain evidence="9">IAEA</strain>
    </source>
</reference>
<dbReference type="EMBL" id="JXJN01006483">
    <property type="status" value="NOT_ANNOTATED_CDS"/>
    <property type="molecule type" value="Genomic_DNA"/>
</dbReference>
<proteinExistence type="predicted"/>
<dbReference type="GO" id="GO:0005634">
    <property type="term" value="C:nucleus"/>
    <property type="evidence" value="ECO:0007669"/>
    <property type="project" value="TreeGrafter"/>
</dbReference>
<reference evidence="10" key="1">
    <citation type="submission" date="2015-01" db="EMBL/GenBank/DDBJ databases">
        <authorList>
            <person name="Aksoy S."/>
            <person name="Warren W."/>
            <person name="Wilson R.K."/>
        </authorList>
    </citation>
    <scope>NUCLEOTIDE SEQUENCE [LARGE SCALE GENOMIC DNA]</scope>
    <source>
        <strain evidence="10">IAEA</strain>
    </source>
</reference>
<evidence type="ECO:0000256" key="2">
    <source>
        <dbReference type="ARBA" id="ARBA00012483"/>
    </source>
</evidence>
<evidence type="ECO:0000256" key="1">
    <source>
        <dbReference type="ARBA" id="ARBA00000900"/>
    </source>
</evidence>
<dbReference type="STRING" id="67801.A0A1B0AZX8"/>
<evidence type="ECO:0000256" key="5">
    <source>
        <dbReference type="ARBA" id="ARBA00022771"/>
    </source>
</evidence>
<dbReference type="InterPro" id="IPR045191">
    <property type="entry name" value="MBR1/2-like"/>
</dbReference>
<dbReference type="Pfam" id="PF13639">
    <property type="entry name" value="zf-RING_2"/>
    <property type="match status" value="1"/>
</dbReference>
<keyword evidence="7" id="KW-0862">Zinc</keyword>
<dbReference type="AlphaFoldDB" id="A0A1B0AZX8"/>
<dbReference type="Gene3D" id="3.30.40.10">
    <property type="entry name" value="Zinc/RING finger domain, C3HC4 (zinc finger)"/>
    <property type="match status" value="1"/>
</dbReference>
<comment type="catalytic activity">
    <reaction evidence="1">
        <text>S-ubiquitinyl-[E2 ubiquitin-conjugating enzyme]-L-cysteine + [acceptor protein]-L-lysine = [E2 ubiquitin-conjugating enzyme]-L-cysteine + N(6)-ubiquitinyl-[acceptor protein]-L-lysine.</text>
        <dbReference type="EC" id="2.3.2.27"/>
    </reaction>
</comment>
<keyword evidence="5" id="KW-0863">Zinc-finger</keyword>
<evidence type="ECO:0000313" key="9">
    <source>
        <dbReference type="EnsemblMetazoa" id="GPPI014288-PA"/>
    </source>
</evidence>